<evidence type="ECO:0000256" key="11">
    <source>
        <dbReference type="ARBA" id="ARBA00023136"/>
    </source>
</evidence>
<dbReference type="InterPro" id="IPR001505">
    <property type="entry name" value="Copper_CuA"/>
</dbReference>
<feature type="transmembrane region" description="Helical" evidence="16">
    <location>
        <begin position="120"/>
        <end position="140"/>
    </location>
</feature>
<dbReference type="Proteomes" id="UP000053405">
    <property type="component" value="Unassembled WGS sequence"/>
</dbReference>
<dbReference type="GO" id="GO:0042773">
    <property type="term" value="P:ATP synthesis coupled electron transport"/>
    <property type="evidence" value="ECO:0007669"/>
    <property type="project" value="TreeGrafter"/>
</dbReference>
<evidence type="ECO:0000256" key="12">
    <source>
        <dbReference type="ARBA" id="ARBA00024688"/>
    </source>
</evidence>
<evidence type="ECO:0000313" key="19">
    <source>
        <dbReference type="Proteomes" id="UP000053405"/>
    </source>
</evidence>
<evidence type="ECO:0000256" key="9">
    <source>
        <dbReference type="ARBA" id="ARBA00022989"/>
    </source>
</evidence>
<protein>
    <recommendedName>
        <fullName evidence="3">cytochrome-c oxidase</fullName>
        <ecNumber evidence="3">7.1.1.9</ecNumber>
    </recommendedName>
    <alternativeName>
        <fullName evidence="13">Cytochrome aa3 subunit 2</fullName>
    </alternativeName>
</protein>
<dbReference type="AlphaFoldDB" id="L7L723"/>
<keyword evidence="9 16" id="KW-1133">Transmembrane helix</keyword>
<dbReference type="eggNOG" id="COG1622">
    <property type="taxonomic scope" value="Bacteria"/>
</dbReference>
<evidence type="ECO:0000256" key="8">
    <source>
        <dbReference type="ARBA" id="ARBA00022982"/>
    </source>
</evidence>
<dbReference type="PROSITE" id="PS50857">
    <property type="entry name" value="COX2_CUA"/>
    <property type="match status" value="1"/>
</dbReference>
<gene>
    <name evidence="18" type="primary">ctaC</name>
    <name evidence="18" type="ORF">GOHSU_01_00060</name>
</gene>
<comment type="function">
    <text evidence="12">Subunits I and II form the functional core of the enzyme complex. Electrons originating in cytochrome c are transferred via heme a and Cu(A) to the binuclear center formed by heme a3 and Cu(B).</text>
</comment>
<keyword evidence="6" id="KW-0479">Metal-binding</keyword>
<keyword evidence="11 16" id="KW-0472">Membrane</keyword>
<evidence type="ECO:0000256" key="10">
    <source>
        <dbReference type="ARBA" id="ARBA00023008"/>
    </source>
</evidence>
<keyword evidence="19" id="KW-1185">Reference proteome</keyword>
<evidence type="ECO:0000256" key="4">
    <source>
        <dbReference type="ARBA" id="ARBA00022448"/>
    </source>
</evidence>
<keyword evidence="10" id="KW-0186">Copper</keyword>
<feature type="compositionally biased region" description="Basic residues" evidence="15">
    <location>
        <begin position="10"/>
        <end position="20"/>
    </location>
</feature>
<keyword evidence="4" id="KW-0813">Transport</keyword>
<organism evidence="18 19">
    <name type="scientific">Gordonia hirsuta DSM 44140 = NBRC 16056</name>
    <dbReference type="NCBI Taxonomy" id="1121927"/>
    <lineage>
        <taxon>Bacteria</taxon>
        <taxon>Bacillati</taxon>
        <taxon>Actinomycetota</taxon>
        <taxon>Actinomycetes</taxon>
        <taxon>Mycobacteriales</taxon>
        <taxon>Gordoniaceae</taxon>
        <taxon>Gordonia</taxon>
    </lineage>
</organism>
<evidence type="ECO:0000256" key="16">
    <source>
        <dbReference type="SAM" id="Phobius"/>
    </source>
</evidence>
<evidence type="ECO:0000256" key="6">
    <source>
        <dbReference type="ARBA" id="ARBA00022723"/>
    </source>
</evidence>
<evidence type="ECO:0000256" key="14">
    <source>
        <dbReference type="ARBA" id="ARBA00047816"/>
    </source>
</evidence>
<dbReference type="Pfam" id="PF00116">
    <property type="entry name" value="COX2"/>
    <property type="match status" value="1"/>
</dbReference>
<dbReference type="Gene3D" id="1.10.287.90">
    <property type="match status" value="1"/>
</dbReference>
<keyword evidence="7" id="KW-1278">Translocase</keyword>
<evidence type="ECO:0000256" key="1">
    <source>
        <dbReference type="ARBA" id="ARBA00004141"/>
    </source>
</evidence>
<comment type="subcellular location">
    <subcellularLocation>
        <location evidence="1">Membrane</location>
        <topology evidence="1">Multi-pass membrane protein</topology>
    </subcellularLocation>
</comment>
<dbReference type="SUPFAM" id="SSF49503">
    <property type="entry name" value="Cupredoxins"/>
    <property type="match status" value="1"/>
</dbReference>
<evidence type="ECO:0000256" key="7">
    <source>
        <dbReference type="ARBA" id="ARBA00022967"/>
    </source>
</evidence>
<evidence type="ECO:0000256" key="15">
    <source>
        <dbReference type="SAM" id="MobiDB-lite"/>
    </source>
</evidence>
<reference evidence="18 19" key="1">
    <citation type="submission" date="2012-12" db="EMBL/GenBank/DDBJ databases">
        <title>Whole genome shotgun sequence of Gordonia hirsuta NBRC 16056.</title>
        <authorList>
            <person name="Isaki-Nakamura S."/>
            <person name="Hosoyama A."/>
            <person name="Tsuchikane K."/>
            <person name="Katsumata H."/>
            <person name="Baba S."/>
            <person name="Yamazaki S."/>
            <person name="Fujita N."/>
        </authorList>
    </citation>
    <scope>NUCLEOTIDE SEQUENCE [LARGE SCALE GENOMIC DNA]</scope>
    <source>
        <strain evidence="18 19">NBRC 16056</strain>
    </source>
</reference>
<dbReference type="GO" id="GO:0005507">
    <property type="term" value="F:copper ion binding"/>
    <property type="evidence" value="ECO:0007669"/>
    <property type="project" value="InterPro"/>
</dbReference>
<dbReference type="InterPro" id="IPR008972">
    <property type="entry name" value="Cupredoxin"/>
</dbReference>
<evidence type="ECO:0000256" key="5">
    <source>
        <dbReference type="ARBA" id="ARBA00022692"/>
    </source>
</evidence>
<proteinExistence type="inferred from homology"/>
<evidence type="ECO:0000259" key="17">
    <source>
        <dbReference type="PROSITE" id="PS50857"/>
    </source>
</evidence>
<evidence type="ECO:0000313" key="18">
    <source>
        <dbReference type="EMBL" id="GAC55828.1"/>
    </source>
</evidence>
<keyword evidence="5 16" id="KW-0812">Transmembrane</keyword>
<dbReference type="Gene3D" id="2.60.40.420">
    <property type="entry name" value="Cupredoxins - blue copper proteins"/>
    <property type="match status" value="1"/>
</dbReference>
<dbReference type="InterPro" id="IPR002429">
    <property type="entry name" value="CcO_II-like_C"/>
</dbReference>
<dbReference type="PANTHER" id="PTHR22888">
    <property type="entry name" value="CYTOCHROME C OXIDASE, SUBUNIT II"/>
    <property type="match status" value="1"/>
</dbReference>
<accession>L7L723</accession>
<feature type="region of interest" description="Disordered" evidence="15">
    <location>
        <begin position="1"/>
        <end position="20"/>
    </location>
</feature>
<name>L7L723_9ACTN</name>
<evidence type="ECO:0000256" key="13">
    <source>
        <dbReference type="ARBA" id="ARBA00031399"/>
    </source>
</evidence>
<dbReference type="SUPFAM" id="SSF81464">
    <property type="entry name" value="Cytochrome c oxidase subunit II-like, transmembrane region"/>
    <property type="match status" value="1"/>
</dbReference>
<comment type="similarity">
    <text evidence="2">Belongs to the cytochrome c oxidase subunit 2 family.</text>
</comment>
<dbReference type="InterPro" id="IPR036257">
    <property type="entry name" value="Cyt_c_oxidase_su2_TM_sf"/>
</dbReference>
<dbReference type="InterPro" id="IPR045187">
    <property type="entry name" value="CcO_II"/>
</dbReference>
<dbReference type="GO" id="GO:0004129">
    <property type="term" value="F:cytochrome-c oxidase activity"/>
    <property type="evidence" value="ECO:0007669"/>
    <property type="project" value="UniProtKB-EC"/>
</dbReference>
<dbReference type="PANTHER" id="PTHR22888:SF9">
    <property type="entry name" value="CYTOCHROME C OXIDASE SUBUNIT 2"/>
    <property type="match status" value="1"/>
</dbReference>
<keyword evidence="8" id="KW-0249">Electron transport</keyword>
<dbReference type="PROSITE" id="PS00078">
    <property type="entry name" value="COX2"/>
    <property type="match status" value="1"/>
</dbReference>
<evidence type="ECO:0000256" key="3">
    <source>
        <dbReference type="ARBA" id="ARBA00012949"/>
    </source>
</evidence>
<sequence>MKLTHGGHSSARRSRSASRTVKRGSALGVLALTALLVTGCSPEEAVRFGWPAGITPESQSMLHLWQWACIAALAMGTLVWGLIFWTITFHRRKNNKAGMDGVDPQEEFPRQTGYNVPLELAYTAVPFVLIAVLFYFTVMVQTTVEKKENPAVIVDVTAFQWNWKFGYNKVETKSGETLIAQKDSTKASPFELQNQVTTYMHEGDPTPLPGPAGGRDQDIRDYLTFDEVEVIGTSSEIPILLLPTGTRVEFNLASADVAHSFWVPEFLYKKDVFPFPKQNHQDPIFQITEISEPGAYVGRCAEMCGTYHAMMNFEVRAVEPEVFNSYIAWRKANPEATNAEALAAVCQEPQSVVTAPFNSRRVSTTDVPASLGDAKNTSIKGCTPAKLPE</sequence>
<feature type="transmembrane region" description="Helical" evidence="16">
    <location>
        <begin position="64"/>
        <end position="87"/>
    </location>
</feature>
<comment type="catalytic activity">
    <reaction evidence="14">
        <text>4 Fe(II)-[cytochrome c] + O2 + 8 H(+)(in) = 4 Fe(III)-[cytochrome c] + 2 H2O + 4 H(+)(out)</text>
        <dbReference type="Rhea" id="RHEA:11436"/>
        <dbReference type="Rhea" id="RHEA-COMP:10350"/>
        <dbReference type="Rhea" id="RHEA-COMP:14399"/>
        <dbReference type="ChEBI" id="CHEBI:15377"/>
        <dbReference type="ChEBI" id="CHEBI:15378"/>
        <dbReference type="ChEBI" id="CHEBI:15379"/>
        <dbReference type="ChEBI" id="CHEBI:29033"/>
        <dbReference type="ChEBI" id="CHEBI:29034"/>
        <dbReference type="EC" id="7.1.1.9"/>
    </reaction>
</comment>
<dbReference type="EC" id="7.1.1.9" evidence="3"/>
<dbReference type="RefSeq" id="WP_005934971.1">
    <property type="nucleotide sequence ID" value="NZ_ATVK01000001.1"/>
</dbReference>
<dbReference type="GO" id="GO:0016020">
    <property type="term" value="C:membrane"/>
    <property type="evidence" value="ECO:0007669"/>
    <property type="project" value="UniProtKB-SubCell"/>
</dbReference>
<comment type="caution">
    <text evidence="18">The sequence shown here is derived from an EMBL/GenBank/DDBJ whole genome shotgun (WGS) entry which is preliminary data.</text>
</comment>
<dbReference type="OrthoDB" id="9781261at2"/>
<evidence type="ECO:0000256" key="2">
    <source>
        <dbReference type="ARBA" id="ARBA00007866"/>
    </source>
</evidence>
<dbReference type="EMBL" id="BANT01000001">
    <property type="protein sequence ID" value="GAC55828.1"/>
    <property type="molecule type" value="Genomic_DNA"/>
</dbReference>
<feature type="domain" description="Cytochrome oxidase subunit II copper A binding" evidence="17">
    <location>
        <begin position="149"/>
        <end position="332"/>
    </location>
</feature>
<dbReference type="STRING" id="1121927.GOHSU_01_00060"/>